<feature type="domain" description="CP-type G" evidence="6">
    <location>
        <begin position="190"/>
        <end position="351"/>
    </location>
</feature>
<dbReference type="InterPro" id="IPR024929">
    <property type="entry name" value="GNL2_CP_dom"/>
</dbReference>
<dbReference type="Proteomes" id="UP001439008">
    <property type="component" value="Unassembled WGS sequence"/>
</dbReference>
<dbReference type="SUPFAM" id="SSF52540">
    <property type="entry name" value="P-loop containing nucleoside triphosphate hydrolases"/>
    <property type="match status" value="1"/>
</dbReference>
<keyword evidence="2 5" id="KW-0547">Nucleotide-binding</keyword>
<gene>
    <name evidence="7" type="primary">GNL2</name>
    <name evidence="7" type="ORF">MHBO_001277</name>
</gene>
<dbReference type="Pfam" id="PF08153">
    <property type="entry name" value="NGP1NT"/>
    <property type="match status" value="1"/>
</dbReference>
<dbReference type="InterPro" id="IPR027417">
    <property type="entry name" value="P-loop_NTPase"/>
</dbReference>
<comment type="caution">
    <text evidence="7">The sequence shown here is derived from an EMBL/GenBank/DDBJ whole genome shotgun (WGS) entry which is preliminary data.</text>
</comment>
<dbReference type="EMBL" id="JBDODL010000291">
    <property type="protein sequence ID" value="MES1919443.1"/>
    <property type="molecule type" value="Genomic_DNA"/>
</dbReference>
<evidence type="ECO:0000313" key="8">
    <source>
        <dbReference type="Proteomes" id="UP001439008"/>
    </source>
</evidence>
<dbReference type="InterPro" id="IPR023179">
    <property type="entry name" value="GTP-bd_ortho_bundle_sf"/>
</dbReference>
<dbReference type="InterPro" id="IPR030378">
    <property type="entry name" value="G_CP_dom"/>
</dbReference>
<keyword evidence="3 5" id="KW-0342">GTP-binding</keyword>
<dbReference type="PRINTS" id="PR00326">
    <property type="entry name" value="GTP1OBG"/>
</dbReference>
<comment type="subcellular location">
    <subcellularLocation>
        <location evidence="1 5">Nucleus</location>
        <location evidence="1 5">Nucleolus</location>
    </subcellularLocation>
</comment>
<protein>
    <recommendedName>
        <fullName evidence="5">Nucleolar GTP-binding protein 2</fullName>
    </recommendedName>
</protein>
<evidence type="ECO:0000259" key="6">
    <source>
        <dbReference type="PROSITE" id="PS51721"/>
    </source>
</evidence>
<dbReference type="Gene3D" id="1.10.1580.10">
    <property type="match status" value="1"/>
</dbReference>
<keyword evidence="4 5" id="KW-0539">Nucleus</keyword>
<dbReference type="Pfam" id="PF01926">
    <property type="entry name" value="MMR_HSR1"/>
    <property type="match status" value="1"/>
</dbReference>
<evidence type="ECO:0000256" key="5">
    <source>
        <dbReference type="RuleBase" id="RU364023"/>
    </source>
</evidence>
<comment type="similarity">
    <text evidence="5">Belongs to the TRAFAC class YlqF/YawG GTPase family. NOG2 subfamily.</text>
</comment>
<dbReference type="PANTHER" id="PTHR11089">
    <property type="entry name" value="GTP-BINDING PROTEIN-RELATED"/>
    <property type="match status" value="1"/>
</dbReference>
<dbReference type="Gene3D" id="3.40.50.300">
    <property type="entry name" value="P-loop containing nucleotide triphosphate hydrolases"/>
    <property type="match status" value="1"/>
</dbReference>
<dbReference type="PROSITE" id="PS51721">
    <property type="entry name" value="G_CP"/>
    <property type="match status" value="1"/>
</dbReference>
<organism evidence="7 8">
    <name type="scientific">Bonamia ostreae</name>
    <dbReference type="NCBI Taxonomy" id="126728"/>
    <lineage>
        <taxon>Eukaryota</taxon>
        <taxon>Sar</taxon>
        <taxon>Rhizaria</taxon>
        <taxon>Endomyxa</taxon>
        <taxon>Ascetosporea</taxon>
        <taxon>Haplosporida</taxon>
        <taxon>Bonamia</taxon>
    </lineage>
</organism>
<dbReference type="PANTHER" id="PTHR11089:SF9">
    <property type="entry name" value="NUCLEOLAR GTP-BINDING PROTEIN 2"/>
    <property type="match status" value="1"/>
</dbReference>
<sequence length="454" mass="52080">MSKTLLAPRNKKLNKLNAQRDTATAKRLRLHKQKTIRNKKGALLKNQPKSLLVGKDTGSSAKIQPDRRWFGNTRVISQNSLDEFKEAMDLQAHDPFKIVLKKRKLPLSLLQEPKKQKNSKILETETFEQTFGSKSTRKRPKLSFENMTDLAKAVRKSHSDTRSDNDDDFAQISESARESIFSKGQSKRIWSELYKVIDSSDVVLQVLDARNPVGTRSEHIEKIFRKKDCHKNMVFVLNKCDLIPNWAVRQWLRILSKDFPAIAFHASIKRPFGKGSLIKLLRQYSKLNSHRKQISVGLVGYPNVGKSSIINALKKKKVCKVAPIAGETKVWQYVTLFKQIYLVDCPGVVCPNSDSDAEIVLKGVVRVENVENPEQYIPEILKRVKKEFLERAYGEFEWVDPEQFLAEFAKKSGKLLKGGEPDVNNCARMILHDWQRGRLSWFVPPPNEETEMEN</sequence>
<comment type="function">
    <text evidence="5">GTPase that associates with pre-60S ribosomal subunits in the nucleolus and is required for their nuclear export and maturation.</text>
</comment>
<proteinExistence type="inferred from homology"/>
<accession>A0ABV2AID0</accession>
<evidence type="ECO:0000313" key="7">
    <source>
        <dbReference type="EMBL" id="MES1919443.1"/>
    </source>
</evidence>
<reference evidence="7 8" key="1">
    <citation type="journal article" date="2024" name="BMC Biol.">
        <title>Comparative genomics of Ascetosporea gives new insight into the evolutionary basis for animal parasitism in Rhizaria.</title>
        <authorList>
            <person name="Hiltunen Thoren M."/>
            <person name="Onut-Brannstrom I."/>
            <person name="Alfjorden A."/>
            <person name="Peckova H."/>
            <person name="Swords F."/>
            <person name="Hooper C."/>
            <person name="Holzer A.S."/>
            <person name="Bass D."/>
            <person name="Burki F."/>
        </authorList>
    </citation>
    <scope>NUCLEOTIDE SEQUENCE [LARGE SCALE GENOMIC DNA]</scope>
    <source>
        <strain evidence="7">20-A016</strain>
    </source>
</reference>
<evidence type="ECO:0000256" key="2">
    <source>
        <dbReference type="ARBA" id="ARBA00022741"/>
    </source>
</evidence>
<dbReference type="InterPro" id="IPR012971">
    <property type="entry name" value="NOG2_N_dom"/>
</dbReference>
<dbReference type="InterPro" id="IPR006073">
    <property type="entry name" value="GTP-bd"/>
</dbReference>
<evidence type="ECO:0000256" key="4">
    <source>
        <dbReference type="ARBA" id="ARBA00023242"/>
    </source>
</evidence>
<evidence type="ECO:0000256" key="1">
    <source>
        <dbReference type="ARBA" id="ARBA00004604"/>
    </source>
</evidence>
<dbReference type="InterPro" id="IPR050755">
    <property type="entry name" value="TRAFAC_YlqF/YawG_RiboMat"/>
</dbReference>
<dbReference type="CDD" id="cd01858">
    <property type="entry name" value="NGP_1"/>
    <property type="match status" value="1"/>
</dbReference>
<name>A0ABV2AID0_9EUKA</name>
<evidence type="ECO:0000256" key="3">
    <source>
        <dbReference type="ARBA" id="ARBA00023134"/>
    </source>
</evidence>
<keyword evidence="8" id="KW-1185">Reference proteome</keyword>